<reference evidence="3" key="1">
    <citation type="submission" date="2015-03" db="EMBL/GenBank/DDBJ databases">
        <authorList>
            <consortium name="Pathogen Informatics"/>
            <person name="Murphy D."/>
        </authorList>
    </citation>
    <scope>NUCLEOTIDE SEQUENCE</scope>
    <source>
        <strain evidence="3">N09902308</strain>
    </source>
</reference>
<dbReference type="EMBL" id="CSBK01000631">
    <property type="protein sequence ID" value="COX67469.1"/>
    <property type="molecule type" value="Genomic_DNA"/>
</dbReference>
<protein>
    <submittedName>
        <fullName evidence="2">Uncharacterized protein</fullName>
    </submittedName>
</protein>
<feature type="compositionally biased region" description="Low complexity" evidence="1">
    <location>
        <begin position="10"/>
        <end position="29"/>
    </location>
</feature>
<dbReference type="EMBL" id="CQQC01000860">
    <property type="protein sequence ID" value="CNV46242.1"/>
    <property type="molecule type" value="Genomic_DNA"/>
</dbReference>
<feature type="region of interest" description="Disordered" evidence="1">
    <location>
        <begin position="1"/>
        <end position="31"/>
    </location>
</feature>
<dbReference type="AlphaFoldDB" id="A0A655F3Z6"/>
<evidence type="ECO:0000313" key="2">
    <source>
        <dbReference type="EMBL" id="CNV46242.1"/>
    </source>
</evidence>
<evidence type="ECO:0000313" key="5">
    <source>
        <dbReference type="Proteomes" id="UP000039217"/>
    </source>
</evidence>
<evidence type="ECO:0000313" key="3">
    <source>
        <dbReference type="EMBL" id="COX67469.1"/>
    </source>
</evidence>
<sequence length="146" mass="15514">MVTGGAGLADNSPPVNNSDSPGSSGNSRPVSMKTMIKIPGSTAEPNTPLAPNQYIGSRMSGMAVTAVLMTSQHTGHHAQADKLGCGVAILGGSESSGGTFHAYRNARGLRGDARSGQTKLVRFPGYQLHLLGNRQRRDQRFRRRRQ</sequence>
<reference evidence="4 5" key="2">
    <citation type="submission" date="2015-03" db="EMBL/GenBank/DDBJ databases">
        <authorList>
            <consortium name="Pathogen Informatics"/>
        </authorList>
    </citation>
    <scope>NUCLEOTIDE SEQUENCE [LARGE SCALE GENOMIC DNA]</scope>
    <source>
        <strain evidence="2 5">D00501624</strain>
        <strain evidence="4">N09902308</strain>
    </source>
</reference>
<accession>A0A655F3Z6</accession>
<dbReference type="Proteomes" id="UP000039021">
    <property type="component" value="Unassembled WGS sequence"/>
</dbReference>
<organism evidence="2 5">
    <name type="scientific">Mycobacterium tuberculosis</name>
    <dbReference type="NCBI Taxonomy" id="1773"/>
    <lineage>
        <taxon>Bacteria</taxon>
        <taxon>Bacillati</taxon>
        <taxon>Actinomycetota</taxon>
        <taxon>Actinomycetes</taxon>
        <taxon>Mycobacteriales</taxon>
        <taxon>Mycobacteriaceae</taxon>
        <taxon>Mycobacterium</taxon>
        <taxon>Mycobacterium tuberculosis complex</taxon>
    </lineage>
</organism>
<dbReference type="Proteomes" id="UP000039217">
    <property type="component" value="Unassembled WGS sequence"/>
</dbReference>
<evidence type="ECO:0000256" key="1">
    <source>
        <dbReference type="SAM" id="MobiDB-lite"/>
    </source>
</evidence>
<gene>
    <name evidence="2" type="ORF">ERS007661_02446</name>
    <name evidence="3" type="ORF">ERS007739_01591</name>
</gene>
<name>A0A655F3Z6_MYCTX</name>
<evidence type="ECO:0000313" key="4">
    <source>
        <dbReference type="Proteomes" id="UP000039021"/>
    </source>
</evidence>
<proteinExistence type="predicted"/>